<dbReference type="HOGENOM" id="CLU_1525532_0_0_1"/>
<sequence length="176" mass="20118">MQIGHGRYRGGYQRERRPDSANRSALKLPKGIQVAVESLGDGVPVRCQEEQPKYHPQAVGQIYKDAKQPRFYTAESASCISPHPSYWNQVEMPDGHTDRIPGPHHGGNFEPPTRKRIQAHHAARPSLTRAVYTDLYIWDKDPVTRVRETRQESALTTKHHWFIPQNLVSYNVESAE</sequence>
<organism evidence="2 3">
    <name type="scientific">Metarhizium robertsii</name>
    <dbReference type="NCBI Taxonomy" id="568076"/>
    <lineage>
        <taxon>Eukaryota</taxon>
        <taxon>Fungi</taxon>
        <taxon>Dikarya</taxon>
        <taxon>Ascomycota</taxon>
        <taxon>Pezizomycotina</taxon>
        <taxon>Sordariomycetes</taxon>
        <taxon>Hypocreomycetidae</taxon>
        <taxon>Hypocreales</taxon>
        <taxon>Clavicipitaceae</taxon>
        <taxon>Metarhizium</taxon>
    </lineage>
</organism>
<dbReference type="AlphaFoldDB" id="A0A0A1UZE7"/>
<dbReference type="Proteomes" id="UP000030151">
    <property type="component" value="Unassembled WGS sequence"/>
</dbReference>
<evidence type="ECO:0000313" key="2">
    <source>
        <dbReference type="EMBL" id="EXV02741.1"/>
    </source>
</evidence>
<proteinExistence type="predicted"/>
<dbReference type="EMBL" id="JELW01000004">
    <property type="protein sequence ID" value="EXV02741.1"/>
    <property type="molecule type" value="Genomic_DNA"/>
</dbReference>
<protein>
    <submittedName>
        <fullName evidence="2">Uncharacterized protein</fullName>
    </submittedName>
</protein>
<name>A0A0A1UZE7_9HYPO</name>
<evidence type="ECO:0000256" key="1">
    <source>
        <dbReference type="SAM" id="MobiDB-lite"/>
    </source>
</evidence>
<gene>
    <name evidence="2" type="ORF">X797_003863</name>
</gene>
<evidence type="ECO:0000313" key="3">
    <source>
        <dbReference type="Proteomes" id="UP000030151"/>
    </source>
</evidence>
<reference evidence="2 3" key="1">
    <citation type="submission" date="2014-02" db="EMBL/GenBank/DDBJ databases">
        <title>The genome sequence of the entomopathogenic fungus Metarhizium robertsii ARSEF 2575.</title>
        <authorList>
            <person name="Giuliano Garisto Donzelli B."/>
            <person name="Roe B.A."/>
            <person name="Macmil S.L."/>
            <person name="Krasnoff S.B."/>
            <person name="Gibson D.M."/>
        </authorList>
    </citation>
    <scope>NUCLEOTIDE SEQUENCE [LARGE SCALE GENOMIC DNA]</scope>
    <source>
        <strain evidence="2 3">ARSEF 2575</strain>
    </source>
</reference>
<feature type="region of interest" description="Disordered" evidence="1">
    <location>
        <begin position="1"/>
        <end position="25"/>
    </location>
</feature>
<accession>A0A0A1UZE7</accession>
<comment type="caution">
    <text evidence="2">The sequence shown here is derived from an EMBL/GenBank/DDBJ whole genome shotgun (WGS) entry which is preliminary data.</text>
</comment>